<reference evidence="2" key="1">
    <citation type="submission" date="2017-09" db="EMBL/GenBank/DDBJ databases">
        <title>Complete Genome Sequence of ansamitocin-producing Bacterium Actinosynnema pretiosum X47.</title>
        <authorList>
            <person name="Cao G."/>
            <person name="Zong G."/>
            <person name="Zhong C."/>
            <person name="Fu J."/>
        </authorList>
    </citation>
    <scope>NUCLEOTIDE SEQUENCE [LARGE SCALE GENOMIC DNA]</scope>
    <source>
        <strain evidence="2">X47</strain>
    </source>
</reference>
<protein>
    <recommendedName>
        <fullName evidence="4">ABC transport system membrane protein</fullName>
    </recommendedName>
</protein>
<keyword evidence="1" id="KW-0472">Membrane</keyword>
<dbReference type="KEGG" id="apre:CNX65_34690"/>
<feature type="transmembrane region" description="Helical" evidence="1">
    <location>
        <begin position="170"/>
        <end position="188"/>
    </location>
</feature>
<name>A0A290ZFN5_9PSEU</name>
<evidence type="ECO:0008006" key="4">
    <source>
        <dbReference type="Google" id="ProtNLM"/>
    </source>
</evidence>
<dbReference type="AlphaFoldDB" id="A0A290ZFN5"/>
<feature type="transmembrane region" description="Helical" evidence="1">
    <location>
        <begin position="234"/>
        <end position="252"/>
    </location>
</feature>
<keyword evidence="1" id="KW-0812">Transmembrane</keyword>
<sequence length="257" mass="26591">MTAVALLAVERIKLFSTRSPWWCAALALVMTSGIATLIAMEMPAEAPVQVSTTQFTYSFGMAVVMVMAALAVTTEYRFGTMRATFQAVPNRNAVMVAKVVVVALLAGVVGEVIAFTSWGASRLVAADASQLGLESSADWRHVAGVGLVYAAAAVLAVGVGALVRHTAGAVAVLLVYSMVGESLIALIPDLGPKIQKWLPFAMADNFVLGSPSGEVVGGMGPPAPEGALAPWPSLGYFAAVAVAVFLVSLVVVNRRDA</sequence>
<feature type="transmembrane region" description="Helical" evidence="1">
    <location>
        <begin position="21"/>
        <end position="40"/>
    </location>
</feature>
<dbReference type="Proteomes" id="UP000218505">
    <property type="component" value="Chromosome"/>
</dbReference>
<dbReference type="EMBL" id="CP023445">
    <property type="protein sequence ID" value="ATE57826.1"/>
    <property type="molecule type" value="Genomic_DNA"/>
</dbReference>
<feature type="transmembrane region" description="Helical" evidence="1">
    <location>
        <begin position="139"/>
        <end position="163"/>
    </location>
</feature>
<feature type="transmembrane region" description="Helical" evidence="1">
    <location>
        <begin position="95"/>
        <end position="119"/>
    </location>
</feature>
<evidence type="ECO:0000313" key="3">
    <source>
        <dbReference type="Proteomes" id="UP000218505"/>
    </source>
</evidence>
<organism evidence="2 3">
    <name type="scientific">Actinosynnema pretiosum</name>
    <dbReference type="NCBI Taxonomy" id="42197"/>
    <lineage>
        <taxon>Bacteria</taxon>
        <taxon>Bacillati</taxon>
        <taxon>Actinomycetota</taxon>
        <taxon>Actinomycetes</taxon>
        <taxon>Pseudonocardiales</taxon>
        <taxon>Pseudonocardiaceae</taxon>
        <taxon>Actinosynnema</taxon>
    </lineage>
</organism>
<keyword evidence="3" id="KW-1185">Reference proteome</keyword>
<feature type="transmembrane region" description="Helical" evidence="1">
    <location>
        <begin position="55"/>
        <end position="74"/>
    </location>
</feature>
<accession>A0A290ZFN5</accession>
<proteinExistence type="predicted"/>
<evidence type="ECO:0000313" key="2">
    <source>
        <dbReference type="EMBL" id="ATE57826.1"/>
    </source>
</evidence>
<keyword evidence="1" id="KW-1133">Transmembrane helix</keyword>
<gene>
    <name evidence="2" type="ORF">CNX65_34690</name>
</gene>
<evidence type="ECO:0000256" key="1">
    <source>
        <dbReference type="SAM" id="Phobius"/>
    </source>
</evidence>